<evidence type="ECO:0000313" key="1">
    <source>
        <dbReference type="Proteomes" id="UP000887565"/>
    </source>
</evidence>
<accession>A0A915JC00</accession>
<proteinExistence type="predicted"/>
<protein>
    <submittedName>
        <fullName evidence="2">Uncharacterized protein</fullName>
    </submittedName>
</protein>
<dbReference type="WBParaSite" id="nRc.2.0.1.t23171-RA">
    <property type="protein sequence ID" value="nRc.2.0.1.t23171-RA"/>
    <property type="gene ID" value="nRc.2.0.1.g23171"/>
</dbReference>
<organism evidence="1 2">
    <name type="scientific">Romanomermis culicivorax</name>
    <name type="common">Nematode worm</name>
    <dbReference type="NCBI Taxonomy" id="13658"/>
    <lineage>
        <taxon>Eukaryota</taxon>
        <taxon>Metazoa</taxon>
        <taxon>Ecdysozoa</taxon>
        <taxon>Nematoda</taxon>
        <taxon>Enoplea</taxon>
        <taxon>Dorylaimia</taxon>
        <taxon>Mermithida</taxon>
        <taxon>Mermithoidea</taxon>
        <taxon>Mermithidae</taxon>
        <taxon>Romanomermis</taxon>
    </lineage>
</organism>
<keyword evidence="1" id="KW-1185">Reference proteome</keyword>
<reference evidence="2" key="1">
    <citation type="submission" date="2022-11" db="UniProtKB">
        <authorList>
            <consortium name="WormBaseParasite"/>
        </authorList>
    </citation>
    <scope>IDENTIFICATION</scope>
</reference>
<name>A0A915JC00_ROMCU</name>
<sequence length="61" mass="7084">MPRNSRTSSCACSNVQIYSKGKNQKAGQSNLHGAYHRKILFSRFKHILRQLLTTDRDFFII</sequence>
<dbReference type="AlphaFoldDB" id="A0A915JC00"/>
<dbReference type="Proteomes" id="UP000887565">
    <property type="component" value="Unplaced"/>
</dbReference>
<evidence type="ECO:0000313" key="2">
    <source>
        <dbReference type="WBParaSite" id="nRc.2.0.1.t23171-RA"/>
    </source>
</evidence>